<evidence type="ECO:0000256" key="1">
    <source>
        <dbReference type="SAM" id="MobiDB-lite"/>
    </source>
</evidence>
<protein>
    <submittedName>
        <fullName evidence="3">SET domain containing protein</fullName>
    </submittedName>
</protein>
<accession>A0A6V8HN09</accession>
<reference evidence="4" key="1">
    <citation type="journal article" date="2015" name="Genome Announc.">
        <title>Draft genome sequence of Talaromyces cellulolyticus strain Y-94, a source of lignocellulosic biomass-degrading enzymes.</title>
        <authorList>
            <person name="Fujii T."/>
            <person name="Koike H."/>
            <person name="Sawayama S."/>
            <person name="Yano S."/>
            <person name="Inoue H."/>
        </authorList>
    </citation>
    <scope>NUCLEOTIDE SEQUENCE [LARGE SCALE GENOMIC DNA]</scope>
    <source>
        <strain evidence="4">Y-94</strain>
    </source>
</reference>
<dbReference type="AlphaFoldDB" id="A0A6V8HN09"/>
<dbReference type="CDD" id="cd20071">
    <property type="entry name" value="SET_SMYD"/>
    <property type="match status" value="1"/>
</dbReference>
<dbReference type="Gene3D" id="2.170.270.10">
    <property type="entry name" value="SET domain"/>
    <property type="match status" value="1"/>
</dbReference>
<dbReference type="PROSITE" id="PS50280">
    <property type="entry name" value="SET"/>
    <property type="match status" value="1"/>
</dbReference>
<evidence type="ECO:0000259" key="2">
    <source>
        <dbReference type="PROSITE" id="PS50280"/>
    </source>
</evidence>
<organism evidence="3 4">
    <name type="scientific">Talaromyces pinophilus</name>
    <name type="common">Penicillium pinophilum</name>
    <dbReference type="NCBI Taxonomy" id="128442"/>
    <lineage>
        <taxon>Eukaryota</taxon>
        <taxon>Fungi</taxon>
        <taxon>Dikarya</taxon>
        <taxon>Ascomycota</taxon>
        <taxon>Pezizomycotina</taxon>
        <taxon>Eurotiomycetes</taxon>
        <taxon>Eurotiomycetidae</taxon>
        <taxon>Eurotiales</taxon>
        <taxon>Trichocomaceae</taxon>
        <taxon>Talaromyces</taxon>
        <taxon>Talaromyces sect. Talaromyces</taxon>
    </lineage>
</organism>
<name>A0A6V8HN09_TALPI</name>
<evidence type="ECO:0000313" key="4">
    <source>
        <dbReference type="Proteomes" id="UP000053095"/>
    </source>
</evidence>
<gene>
    <name evidence="3" type="ORF">TCE0_041r13451</name>
</gene>
<dbReference type="InterPro" id="IPR053185">
    <property type="entry name" value="SET_domain_protein"/>
</dbReference>
<feature type="region of interest" description="Disordered" evidence="1">
    <location>
        <begin position="1"/>
        <end position="23"/>
    </location>
</feature>
<dbReference type="Proteomes" id="UP000053095">
    <property type="component" value="Unassembled WGS sequence"/>
</dbReference>
<dbReference type="PANTHER" id="PTHR47332">
    <property type="entry name" value="SET DOMAIN-CONTAINING PROTEIN 5"/>
    <property type="match status" value="1"/>
</dbReference>
<dbReference type="EMBL" id="DF933837">
    <property type="protein sequence ID" value="GAM40813.1"/>
    <property type="molecule type" value="Genomic_DNA"/>
</dbReference>
<feature type="domain" description="SET" evidence="2">
    <location>
        <begin position="25"/>
        <end position="176"/>
    </location>
</feature>
<dbReference type="Gene3D" id="1.25.40.10">
    <property type="entry name" value="Tetratricopeptide repeat domain"/>
    <property type="match status" value="1"/>
</dbReference>
<dbReference type="SUPFAM" id="SSF82199">
    <property type="entry name" value="SET domain"/>
    <property type="match status" value="1"/>
</dbReference>
<keyword evidence="4" id="KW-1185">Reference proteome</keyword>
<sequence length="302" mass="34053">MDTAQDTQNLNQSQAQPPSCGDSRHLIEVRDSPGKGLGIFAKANIPRGTRILAESSLIKFNENEQPTAKTIMQAFESLSPSQQESYLELHNYACDLDKQILESQTGQTWDELPEMHQRVLGIYTANSFGSIHLLASRFNHSCLPNTTHLYNPTLDKETFHTIQDISAGEELLISYMDGSNWVKSKRQEYLQKWGFECNCPACEDTPEGRAKEEKRLVISLLSGDLEDLLNLDTEEPPEESLKLTQRLAAMQKSAGLVGRELCFSYYYAAKLCTRLGDTRMALLWAEKGLEVNRYCVGEDHPE</sequence>
<dbReference type="InterPro" id="IPR046341">
    <property type="entry name" value="SET_dom_sf"/>
</dbReference>
<dbReference type="SMART" id="SM00317">
    <property type="entry name" value="SET"/>
    <property type="match status" value="1"/>
</dbReference>
<dbReference type="Pfam" id="PF00856">
    <property type="entry name" value="SET"/>
    <property type="match status" value="1"/>
</dbReference>
<evidence type="ECO:0000313" key="3">
    <source>
        <dbReference type="EMBL" id="GAM40813.1"/>
    </source>
</evidence>
<dbReference type="InterPro" id="IPR001214">
    <property type="entry name" value="SET_dom"/>
</dbReference>
<proteinExistence type="predicted"/>
<comment type="caution">
    <text evidence="3">The sequence shown here is derived from an EMBL/GenBank/DDBJ whole genome shotgun (WGS) entry which is preliminary data.</text>
</comment>
<dbReference type="PANTHER" id="PTHR47332:SF4">
    <property type="entry name" value="SET DOMAIN-CONTAINING PROTEIN 5"/>
    <property type="match status" value="1"/>
</dbReference>
<dbReference type="InterPro" id="IPR011990">
    <property type="entry name" value="TPR-like_helical_dom_sf"/>
</dbReference>
<feature type="compositionally biased region" description="Polar residues" evidence="1">
    <location>
        <begin position="1"/>
        <end position="17"/>
    </location>
</feature>